<organism evidence="1">
    <name type="scientific">bioreactor metagenome</name>
    <dbReference type="NCBI Taxonomy" id="1076179"/>
    <lineage>
        <taxon>unclassified sequences</taxon>
        <taxon>metagenomes</taxon>
        <taxon>ecological metagenomes</taxon>
    </lineage>
</organism>
<reference evidence="1" key="1">
    <citation type="submission" date="2019-08" db="EMBL/GenBank/DDBJ databases">
        <authorList>
            <person name="Kucharzyk K."/>
            <person name="Murdoch R.W."/>
            <person name="Higgins S."/>
            <person name="Loffler F."/>
        </authorList>
    </citation>
    <scope>NUCLEOTIDE SEQUENCE</scope>
</reference>
<comment type="caution">
    <text evidence="1">The sequence shown here is derived from an EMBL/GenBank/DDBJ whole genome shotgun (WGS) entry which is preliminary data.</text>
</comment>
<dbReference type="AlphaFoldDB" id="A0A645BBY4"/>
<accession>A0A645BBY4</accession>
<sequence>METTFPVPTPIAGLPEEYACLTIGVPPVAKMKSTCFIRACEASTDTYSGSIACTRSAGAPNLTSTVLIASVTAKFVFLAFG</sequence>
<name>A0A645BBY4_9ZZZZ</name>
<proteinExistence type="predicted"/>
<dbReference type="EMBL" id="VSSQ01019070">
    <property type="protein sequence ID" value="MPM62832.1"/>
    <property type="molecule type" value="Genomic_DNA"/>
</dbReference>
<evidence type="ECO:0000313" key="1">
    <source>
        <dbReference type="EMBL" id="MPM62832.1"/>
    </source>
</evidence>
<gene>
    <name evidence="1" type="ORF">SDC9_109710</name>
</gene>
<protein>
    <submittedName>
        <fullName evidence="1">Uncharacterized protein</fullName>
    </submittedName>
</protein>